<evidence type="ECO:0000313" key="4">
    <source>
        <dbReference type="Proteomes" id="UP000028569"/>
    </source>
</evidence>
<dbReference type="AlphaFoldDB" id="A0A087VT92"/>
<dbReference type="GO" id="GO:0008195">
    <property type="term" value="F:phosphatidate phosphatase activity"/>
    <property type="evidence" value="ECO:0007669"/>
    <property type="project" value="InterPro"/>
</dbReference>
<keyword evidence="4" id="KW-1185">Reference proteome</keyword>
<dbReference type="PANTHER" id="PTHR28208:SF3">
    <property type="entry name" value="PHOSPHATIDATE PHOSPHATASE APP1"/>
    <property type="match status" value="1"/>
</dbReference>
<organism evidence="3 4">
    <name type="scientific">Bifidobacterium [indicum] DSM 20214 = LMG 11587</name>
    <dbReference type="NCBI Taxonomy" id="1341694"/>
    <lineage>
        <taxon>Bacteria</taxon>
        <taxon>Bacillati</taxon>
        <taxon>Actinomycetota</taxon>
        <taxon>Actinomycetes</taxon>
        <taxon>Bifidobacteriales</taxon>
        <taxon>Bifidobacteriaceae</taxon>
        <taxon>Bifidobacterium</taxon>
    </lineage>
</organism>
<dbReference type="PANTHER" id="PTHR28208">
    <property type="entry name" value="PHOSPHATIDATE PHOSPHATASE APP1"/>
    <property type="match status" value="1"/>
</dbReference>
<dbReference type="InterPro" id="IPR019236">
    <property type="entry name" value="APP1_cat"/>
</dbReference>
<reference evidence="3 4" key="1">
    <citation type="journal article" date="2014" name="Appl. Environ. Microbiol.">
        <title>Genomic encyclopedia of type strains of the genus Bifidobacterium.</title>
        <authorList>
            <person name="Milani C."/>
            <person name="Lugli G.A."/>
            <person name="Duranti S."/>
            <person name="Turroni F."/>
            <person name="Bottacini F."/>
            <person name="Mangifesta M."/>
            <person name="Sanchez B."/>
            <person name="Viappiani A."/>
            <person name="Mancabelli L."/>
            <person name="Taminiau B."/>
            <person name="Delcenserie V."/>
            <person name="Barrangou R."/>
            <person name="Margolles A."/>
            <person name="van Sinderen D."/>
            <person name="Ventura M."/>
        </authorList>
    </citation>
    <scope>NUCLEOTIDE SEQUENCE [LARGE SCALE GENOMIC DNA]</scope>
    <source>
        <strain evidence="3 4">LMG 11587</strain>
    </source>
</reference>
<feature type="region of interest" description="Disordered" evidence="1">
    <location>
        <begin position="1"/>
        <end position="23"/>
    </location>
</feature>
<gene>
    <name evidence="3" type="ORF">BINDI_0268</name>
</gene>
<protein>
    <recommendedName>
        <fullName evidence="2">Phosphatidate phosphatase APP1 catalytic domain-containing protein</fullName>
    </recommendedName>
</protein>
<feature type="compositionally biased region" description="Basic and acidic residues" evidence="1">
    <location>
        <begin position="1"/>
        <end position="10"/>
    </location>
</feature>
<evidence type="ECO:0000259" key="2">
    <source>
        <dbReference type="Pfam" id="PF09949"/>
    </source>
</evidence>
<dbReference type="InterPro" id="IPR052935">
    <property type="entry name" value="Mg2+_PAP"/>
</dbReference>
<proteinExistence type="predicted"/>
<dbReference type="KEGG" id="bii:BINDI_0268"/>
<evidence type="ECO:0000256" key="1">
    <source>
        <dbReference type="SAM" id="MobiDB-lite"/>
    </source>
</evidence>
<dbReference type="EMBL" id="CP006018">
    <property type="protein sequence ID" value="AIC91553.1"/>
    <property type="molecule type" value="Genomic_DNA"/>
</dbReference>
<sequence>MSERDSRRPSEQGGRGGPWQVTSVSTAFDAAGPGERIESRPAPVRLARRIVTGLFEFWVGLSTGLTGRMGWFPRIQPYVGYGTQAYSRLICRTVLSDSQGRSDRAMRGIRELLTVPAPRTRVALAIDQVRLGTVQVGDSAVYDAVDPSRNQNGEFVLSDRSGYLDLVAEHHLTPGTHQVSYKVQGRPTVTAPLYIIPPEARFGVISDVDDTIMVSQVPTHWKAAWNFLLSDPHNRSSVAGMSVFYNRIHDLDPSAPFFYLSASPWNVEGAIRGFIRDHGFPSGPLLLRDLDPRPKTFVPSIVQHKMEFIHQLMADFPHMRFVLIGDDGQSDPTTFAEVVHRYPGRVLAIGIRQLSPGESGLGIINRTSSQPAPETGVPVFYGTTGVNLMRTMLPYLAANH</sequence>
<accession>A0A087VT92</accession>
<evidence type="ECO:0000313" key="3">
    <source>
        <dbReference type="EMBL" id="AIC91553.1"/>
    </source>
</evidence>
<dbReference type="Pfam" id="PF09949">
    <property type="entry name" value="APP1_cat"/>
    <property type="match status" value="1"/>
</dbReference>
<dbReference type="Proteomes" id="UP000028569">
    <property type="component" value="Chromosome"/>
</dbReference>
<name>A0A087VT92_9BIFI</name>
<dbReference type="HOGENOM" id="CLU_038931_2_0_11"/>
<feature type="domain" description="Phosphatidate phosphatase APP1 catalytic" evidence="2">
    <location>
        <begin position="202"/>
        <end position="353"/>
    </location>
</feature>